<dbReference type="KEGG" id="tva:5469055"/>
<dbReference type="AlphaFoldDB" id="A2D858"/>
<dbReference type="VEuPathDB" id="TrichDB:TVAG_071550"/>
<name>A2D858_TRIV3</name>
<dbReference type="SUPFAM" id="SSF48403">
    <property type="entry name" value="Ankyrin repeat"/>
    <property type="match status" value="1"/>
</dbReference>
<evidence type="ECO:0000313" key="3">
    <source>
        <dbReference type="EMBL" id="EAY23491.1"/>
    </source>
</evidence>
<gene>
    <name evidence="3" type="ORF">TVAG_071550</name>
</gene>
<dbReference type="InterPro" id="IPR002110">
    <property type="entry name" value="Ankyrin_rpt"/>
</dbReference>
<dbReference type="PROSITE" id="PS50297">
    <property type="entry name" value="ANK_REP_REGION"/>
    <property type="match status" value="3"/>
</dbReference>
<dbReference type="InterPro" id="IPR020683">
    <property type="entry name" value="DUF3447"/>
</dbReference>
<proteinExistence type="predicted"/>
<feature type="repeat" description="ANK" evidence="1">
    <location>
        <begin position="282"/>
        <end position="314"/>
    </location>
</feature>
<reference evidence="3" key="2">
    <citation type="journal article" date="2007" name="Science">
        <title>Draft genome sequence of the sexually transmitted pathogen Trichomonas vaginalis.</title>
        <authorList>
            <person name="Carlton J.M."/>
            <person name="Hirt R.P."/>
            <person name="Silva J.C."/>
            <person name="Delcher A.L."/>
            <person name="Schatz M."/>
            <person name="Zhao Q."/>
            <person name="Wortman J.R."/>
            <person name="Bidwell S.L."/>
            <person name="Alsmark U.C.M."/>
            <person name="Besteiro S."/>
            <person name="Sicheritz-Ponten T."/>
            <person name="Noel C.J."/>
            <person name="Dacks J.B."/>
            <person name="Foster P.G."/>
            <person name="Simillion C."/>
            <person name="Van de Peer Y."/>
            <person name="Miranda-Saavedra D."/>
            <person name="Barton G.J."/>
            <person name="Westrop G.D."/>
            <person name="Mueller S."/>
            <person name="Dessi D."/>
            <person name="Fiori P.L."/>
            <person name="Ren Q."/>
            <person name="Paulsen I."/>
            <person name="Zhang H."/>
            <person name="Bastida-Corcuera F.D."/>
            <person name="Simoes-Barbosa A."/>
            <person name="Brown M.T."/>
            <person name="Hayes R.D."/>
            <person name="Mukherjee M."/>
            <person name="Okumura C.Y."/>
            <person name="Schneider R."/>
            <person name="Smith A.J."/>
            <person name="Vanacova S."/>
            <person name="Villalvazo M."/>
            <person name="Haas B.J."/>
            <person name="Pertea M."/>
            <person name="Feldblyum T.V."/>
            <person name="Utterback T.R."/>
            <person name="Shu C.L."/>
            <person name="Osoegawa K."/>
            <person name="de Jong P.J."/>
            <person name="Hrdy I."/>
            <person name="Horvathova L."/>
            <person name="Zubacova Z."/>
            <person name="Dolezal P."/>
            <person name="Malik S.B."/>
            <person name="Logsdon J.M. Jr."/>
            <person name="Henze K."/>
            <person name="Gupta A."/>
            <person name="Wang C.C."/>
            <person name="Dunne R.L."/>
            <person name="Upcroft J.A."/>
            <person name="Upcroft P."/>
            <person name="White O."/>
            <person name="Salzberg S.L."/>
            <person name="Tang P."/>
            <person name="Chiu C.-H."/>
            <person name="Lee Y.-S."/>
            <person name="Embley T.M."/>
            <person name="Coombs G.H."/>
            <person name="Mottram J.C."/>
            <person name="Tachezy J."/>
            <person name="Fraser-Liggett C.M."/>
            <person name="Johnson P.J."/>
        </authorList>
    </citation>
    <scope>NUCLEOTIDE SEQUENCE [LARGE SCALE GENOMIC DNA]</scope>
    <source>
        <strain evidence="3">G3</strain>
    </source>
</reference>
<evidence type="ECO:0000259" key="2">
    <source>
        <dbReference type="Pfam" id="PF11929"/>
    </source>
</evidence>
<protein>
    <recommendedName>
        <fullName evidence="2">DUF3447 domain-containing protein</fullName>
    </recommendedName>
</protein>
<dbReference type="Pfam" id="PF11929">
    <property type="entry name" value="DUF3447"/>
    <property type="match status" value="1"/>
</dbReference>
<dbReference type="InParanoid" id="A2D858"/>
<dbReference type="InterPro" id="IPR036770">
    <property type="entry name" value="Ankyrin_rpt-contain_sf"/>
</dbReference>
<dbReference type="Proteomes" id="UP000001542">
    <property type="component" value="Unassembled WGS sequence"/>
</dbReference>
<dbReference type="PANTHER" id="PTHR24182">
    <property type="entry name" value="ANKYRIN REPEAT AND SOCS BOX CONTAINING 4"/>
    <property type="match status" value="1"/>
</dbReference>
<feature type="repeat" description="ANK" evidence="1">
    <location>
        <begin position="315"/>
        <end position="347"/>
    </location>
</feature>
<keyword evidence="4" id="KW-1185">Reference proteome</keyword>
<dbReference type="Pfam" id="PF12796">
    <property type="entry name" value="Ank_2"/>
    <property type="match status" value="1"/>
</dbReference>
<feature type="repeat" description="ANK" evidence="1">
    <location>
        <begin position="348"/>
        <end position="380"/>
    </location>
</feature>
<dbReference type="STRING" id="5722.A2D858"/>
<dbReference type="VEuPathDB" id="TrichDB:TVAGG3_1046640"/>
<dbReference type="OrthoDB" id="9995210at2759"/>
<dbReference type="PRINTS" id="PR01415">
    <property type="entry name" value="ANKYRIN"/>
</dbReference>
<dbReference type="SMR" id="A2D858"/>
<organism evidence="3 4">
    <name type="scientific">Trichomonas vaginalis (strain ATCC PRA-98 / G3)</name>
    <dbReference type="NCBI Taxonomy" id="412133"/>
    <lineage>
        <taxon>Eukaryota</taxon>
        <taxon>Metamonada</taxon>
        <taxon>Parabasalia</taxon>
        <taxon>Trichomonadida</taxon>
        <taxon>Trichomonadidae</taxon>
        <taxon>Trichomonas</taxon>
    </lineage>
</organism>
<dbReference type="PROSITE" id="PS50088">
    <property type="entry name" value="ANK_REPEAT"/>
    <property type="match status" value="3"/>
</dbReference>
<dbReference type="SMART" id="SM00248">
    <property type="entry name" value="ANK"/>
    <property type="match status" value="4"/>
</dbReference>
<reference evidence="3" key="1">
    <citation type="submission" date="2006-10" db="EMBL/GenBank/DDBJ databases">
        <authorList>
            <person name="Amadeo P."/>
            <person name="Zhao Q."/>
            <person name="Wortman J."/>
            <person name="Fraser-Liggett C."/>
            <person name="Carlton J."/>
        </authorList>
    </citation>
    <scope>NUCLEOTIDE SEQUENCE</scope>
    <source>
        <strain evidence="3">G3</strain>
    </source>
</reference>
<evidence type="ECO:0000256" key="1">
    <source>
        <dbReference type="PROSITE-ProRule" id="PRU00023"/>
    </source>
</evidence>
<feature type="domain" description="DUF3447" evidence="2">
    <location>
        <begin position="168"/>
        <end position="243"/>
    </location>
</feature>
<accession>A2D858</accession>
<sequence>MGHFHELFDLCKDYISIYKRIYKLNIFDDVEINNFYQEIKNKLIATKIQTPDIVLSNVNSAMENNNCYYKSYKTIIDMICNDYGVKFSPFIDIKDIQTMSADFKAILNAIINDDIEALKPFTETENFNGNILIKTKFYPLTENDGYTILELCCYHGSVNCFKLLRAKFDTEISETSFNFSFLGGNPEIIKECLKFQEPDAGCMEYAIISHNIDFVTYLMNEYELKIDLYNCIEFNNLEAYLVYLDQTNDVNSCFASTPLFGITELNQYLLSHGADINSTDSFGVSALYYAALHNRSDYVEFLVNHGANMNIQDTCGVTPLQLAILERHYKIATFLILHGADVNIQNIDGDTALHLAVRFKLKDIVELIVSHGADLNITNEKGETALQST</sequence>
<dbReference type="Gene3D" id="1.25.40.20">
    <property type="entry name" value="Ankyrin repeat-containing domain"/>
    <property type="match status" value="1"/>
</dbReference>
<dbReference type="RefSeq" id="XP_001584477.1">
    <property type="nucleotide sequence ID" value="XM_001584427.1"/>
</dbReference>
<keyword evidence="1" id="KW-0040">ANK repeat</keyword>
<dbReference type="eggNOG" id="KOG4412">
    <property type="taxonomic scope" value="Eukaryota"/>
</dbReference>
<evidence type="ECO:0000313" key="4">
    <source>
        <dbReference type="Proteomes" id="UP000001542"/>
    </source>
</evidence>
<dbReference type="EMBL" id="DS113178">
    <property type="protein sequence ID" value="EAY23491.1"/>
    <property type="molecule type" value="Genomic_DNA"/>
</dbReference>
<dbReference type="Pfam" id="PF00023">
    <property type="entry name" value="Ank"/>
    <property type="match status" value="1"/>
</dbReference>
<dbReference type="PANTHER" id="PTHR24182:SF13">
    <property type="entry name" value="LD18443P"/>
    <property type="match status" value="1"/>
</dbReference>